<dbReference type="PANTHER" id="PTHR30469:SF12">
    <property type="entry name" value="MULTIDRUG RESISTANCE PROTEIN MDTA"/>
    <property type="match status" value="1"/>
</dbReference>
<dbReference type="GO" id="GO:0015562">
    <property type="term" value="F:efflux transmembrane transporter activity"/>
    <property type="evidence" value="ECO:0007669"/>
    <property type="project" value="TreeGrafter"/>
</dbReference>
<dbReference type="GO" id="GO:1990281">
    <property type="term" value="C:efflux pump complex"/>
    <property type="evidence" value="ECO:0007669"/>
    <property type="project" value="TreeGrafter"/>
</dbReference>
<keyword evidence="3" id="KW-1185">Reference proteome</keyword>
<dbReference type="PANTHER" id="PTHR30469">
    <property type="entry name" value="MULTIDRUG RESISTANCE PROTEIN MDTA"/>
    <property type="match status" value="1"/>
</dbReference>
<dbReference type="AlphaFoldDB" id="A0A1B9R3F6"/>
<dbReference type="Gene3D" id="2.40.30.170">
    <property type="match status" value="1"/>
</dbReference>
<protein>
    <submittedName>
        <fullName evidence="2">Acriflavin resistance protein</fullName>
    </submittedName>
</protein>
<name>A0A1B9R3F6_9VIBR</name>
<dbReference type="Gene3D" id="2.40.420.20">
    <property type="match status" value="1"/>
</dbReference>
<dbReference type="Gene3D" id="2.40.50.100">
    <property type="match status" value="1"/>
</dbReference>
<sequence>MAVNRKFLFIPAVITGVVVLVLAIKMKPSLPVKPAQDRARLVETIPLQLTSMAPLAIGFGKVLPKVEWSAISEVTGKVVYRHPNLEKGQIIPAGTEVLRIDPLDYELKLVQAEADYKSSKTSLTKLNLDEKNLKQTLDIEKNRLKIANTELQRKLDLHKKGLTSQSDVDQQKQSSLSQQKLVLDIEHQLITMPDDRRVAEAAVKVAAAKVQEAQRLLAKTSIVLPQNLRIAEVDIEQQQVVNQQQTMIIAHGIDVMEVEAQLSIHDLQTLASTLGEFSRNESGIPQADLAFPKATIELNSGSLNVTWPAKVARVSETVDYNQATAGVILEIQQNYKDLTPTSVPPLVNGMFVKASIEGQANPSWVIPERALHGNRIYLKDDDNRLVIKTIEVLYRRDNHVIIDGDIEHGQRLILNDLLPAIEGMQLKELEQKLAPKIEESER</sequence>
<dbReference type="EMBL" id="MAJZ01000028">
    <property type="protein sequence ID" value="OCH78712.1"/>
    <property type="molecule type" value="Genomic_DNA"/>
</dbReference>
<gene>
    <name evidence="2" type="ORF">A6E14_16850</name>
</gene>
<dbReference type="Proteomes" id="UP000093173">
    <property type="component" value="Unassembled WGS sequence"/>
</dbReference>
<organism evidence="2 3">
    <name type="scientific">Vibrio genomosp. F10</name>
    <dbReference type="NCBI Taxonomy" id="723171"/>
    <lineage>
        <taxon>Bacteria</taxon>
        <taxon>Pseudomonadati</taxon>
        <taxon>Pseudomonadota</taxon>
        <taxon>Gammaproteobacteria</taxon>
        <taxon>Vibrionales</taxon>
        <taxon>Vibrionaceae</taxon>
        <taxon>Vibrio</taxon>
    </lineage>
</organism>
<evidence type="ECO:0000256" key="1">
    <source>
        <dbReference type="SAM" id="Coils"/>
    </source>
</evidence>
<keyword evidence="1" id="KW-0175">Coiled coil</keyword>
<evidence type="ECO:0000313" key="2">
    <source>
        <dbReference type="EMBL" id="OCH78712.1"/>
    </source>
</evidence>
<dbReference type="RefSeq" id="WP_065576210.1">
    <property type="nucleotide sequence ID" value="NZ_JBNGCH010000028.1"/>
</dbReference>
<reference evidence="3" key="1">
    <citation type="submission" date="2016-06" db="EMBL/GenBank/DDBJ databases">
        <authorList>
            <person name="Hehemann J.-H."/>
            <person name="Arevalo P."/>
            <person name="Datta M.S."/>
            <person name="Polz M.F."/>
        </authorList>
    </citation>
    <scope>NUCLEOTIDE SEQUENCE [LARGE SCALE GENOMIC DNA]</scope>
    <source>
        <strain evidence="3">9CSC122</strain>
    </source>
</reference>
<feature type="coiled-coil region" evidence="1">
    <location>
        <begin position="123"/>
        <end position="154"/>
    </location>
</feature>
<comment type="caution">
    <text evidence="2">The sequence shown here is derived from an EMBL/GenBank/DDBJ whole genome shotgun (WGS) entry which is preliminary data.</text>
</comment>
<accession>A0A1B9R3F6</accession>
<evidence type="ECO:0000313" key="3">
    <source>
        <dbReference type="Proteomes" id="UP000093173"/>
    </source>
</evidence>
<dbReference type="Gene3D" id="1.10.287.470">
    <property type="entry name" value="Helix hairpin bin"/>
    <property type="match status" value="1"/>
</dbReference>
<proteinExistence type="predicted"/>
<dbReference type="SUPFAM" id="SSF111369">
    <property type="entry name" value="HlyD-like secretion proteins"/>
    <property type="match status" value="1"/>
</dbReference>